<feature type="compositionally biased region" description="Polar residues" evidence="13">
    <location>
        <begin position="314"/>
        <end position="324"/>
    </location>
</feature>
<keyword evidence="7" id="KW-0443">Lipid metabolism</keyword>
<dbReference type="EMBL" id="NWSH01003475">
    <property type="protein sequence ID" value="PCG66222.1"/>
    <property type="molecule type" value="Genomic_DNA"/>
</dbReference>
<organism evidence="15">
    <name type="scientific">Heliothis virescens</name>
    <name type="common">Tobacco budworm moth</name>
    <dbReference type="NCBI Taxonomy" id="7102"/>
    <lineage>
        <taxon>Eukaryota</taxon>
        <taxon>Metazoa</taxon>
        <taxon>Ecdysozoa</taxon>
        <taxon>Arthropoda</taxon>
        <taxon>Hexapoda</taxon>
        <taxon>Insecta</taxon>
        <taxon>Pterygota</taxon>
        <taxon>Neoptera</taxon>
        <taxon>Endopterygota</taxon>
        <taxon>Lepidoptera</taxon>
        <taxon>Glossata</taxon>
        <taxon>Ditrysia</taxon>
        <taxon>Noctuoidea</taxon>
        <taxon>Noctuidae</taxon>
        <taxon>Heliothinae</taxon>
        <taxon>Heliothis</taxon>
    </lineage>
</organism>
<evidence type="ECO:0000256" key="2">
    <source>
        <dbReference type="ARBA" id="ARBA00005232"/>
    </source>
</evidence>
<reference evidence="15" key="1">
    <citation type="submission" date="2017-09" db="EMBL/GenBank/DDBJ databases">
        <title>Contemporary evolution of a Lepidopteran species, Heliothis virescens, in response to modern agricultural practices.</title>
        <authorList>
            <person name="Fritz M.L."/>
            <person name="Deyonke A.M."/>
            <person name="Papanicolaou A."/>
            <person name="Micinski S."/>
            <person name="Westbrook J."/>
            <person name="Gould F."/>
        </authorList>
    </citation>
    <scope>NUCLEOTIDE SEQUENCE [LARGE SCALE GENOMIC DNA]</scope>
    <source>
        <strain evidence="15">HvINT-</strain>
        <tissue evidence="15">Whole body</tissue>
    </source>
</reference>
<evidence type="ECO:0000256" key="5">
    <source>
        <dbReference type="ARBA" id="ARBA00022832"/>
    </source>
</evidence>
<comment type="similarity">
    <text evidence="2">Belongs to the carnitine/choline acetyltransferase family.</text>
</comment>
<feature type="domain" description="Choline/carnitine acyltransferase" evidence="14">
    <location>
        <begin position="4797"/>
        <end position="5328"/>
    </location>
</feature>
<feature type="compositionally biased region" description="Polar residues" evidence="13">
    <location>
        <begin position="3707"/>
        <end position="3716"/>
    </location>
</feature>
<keyword evidence="8" id="KW-0012">Acyltransferase</keyword>
<feature type="region of interest" description="Disordered" evidence="13">
    <location>
        <begin position="1065"/>
        <end position="1093"/>
    </location>
</feature>
<evidence type="ECO:0000256" key="9">
    <source>
        <dbReference type="ARBA" id="ARBA00039091"/>
    </source>
</evidence>
<dbReference type="GO" id="GO:0008292">
    <property type="term" value="P:acetylcholine biosynthetic process"/>
    <property type="evidence" value="ECO:0007669"/>
    <property type="project" value="TreeGrafter"/>
</dbReference>
<dbReference type="PROSITE" id="PS00440">
    <property type="entry name" value="ACYLTRANSF_C_2"/>
    <property type="match status" value="1"/>
</dbReference>
<feature type="region of interest" description="Disordered" evidence="13">
    <location>
        <begin position="973"/>
        <end position="1015"/>
    </location>
</feature>
<dbReference type="InterPro" id="IPR042231">
    <property type="entry name" value="Cho/carn_acyl_trans_2"/>
</dbReference>
<dbReference type="STRING" id="7102.A0A2A4J498"/>
<keyword evidence="3" id="KW-0813">Transport</keyword>
<feature type="region of interest" description="Disordered" evidence="13">
    <location>
        <begin position="314"/>
        <end position="351"/>
    </location>
</feature>
<evidence type="ECO:0000313" key="15">
    <source>
        <dbReference type="EMBL" id="PCG66222.1"/>
    </source>
</evidence>
<evidence type="ECO:0000256" key="6">
    <source>
        <dbReference type="ARBA" id="ARBA00022979"/>
    </source>
</evidence>
<dbReference type="Gene3D" id="3.30.559.70">
    <property type="entry name" value="Choline/Carnitine o-acyltransferase, domain 2"/>
    <property type="match status" value="1"/>
</dbReference>
<evidence type="ECO:0000256" key="10">
    <source>
        <dbReference type="ARBA" id="ARBA00040495"/>
    </source>
</evidence>
<feature type="region of interest" description="Disordered" evidence="13">
    <location>
        <begin position="257"/>
        <end position="277"/>
    </location>
</feature>
<dbReference type="Pfam" id="PF00755">
    <property type="entry name" value="Carn_acyltransf"/>
    <property type="match status" value="2"/>
</dbReference>
<feature type="compositionally biased region" description="Polar residues" evidence="13">
    <location>
        <begin position="3106"/>
        <end position="3122"/>
    </location>
</feature>
<dbReference type="SUPFAM" id="SSF52777">
    <property type="entry name" value="CoA-dependent acyltransferases"/>
    <property type="match status" value="3"/>
</dbReference>
<dbReference type="InterPro" id="IPR023213">
    <property type="entry name" value="CAT-like_dom_sf"/>
</dbReference>
<proteinExistence type="inferred from homology"/>
<dbReference type="PANTHER" id="PTHR22589">
    <property type="entry name" value="CARNITINE O-ACYLTRANSFERASE"/>
    <property type="match status" value="1"/>
</dbReference>
<comment type="pathway">
    <text evidence="1">Lipid metabolism; fatty acid beta-oxidation.</text>
</comment>
<feature type="compositionally biased region" description="Low complexity" evidence="13">
    <location>
        <begin position="325"/>
        <end position="336"/>
    </location>
</feature>
<comment type="caution">
    <text evidence="15">The sequence shown here is derived from an EMBL/GenBank/DDBJ whole genome shotgun (WGS) entry which is preliminary data.</text>
</comment>
<comment type="catalytic activity">
    <reaction evidence="11">
        <text>4,8-dimethylnonanoyl-CoA + (R)-carnitine = O-4,8-dimethylnonanoyl-(R)-carnitine + CoA</text>
        <dbReference type="Rhea" id="RHEA:44860"/>
        <dbReference type="ChEBI" id="CHEBI:16347"/>
        <dbReference type="ChEBI" id="CHEBI:57287"/>
        <dbReference type="ChEBI" id="CHEBI:77061"/>
        <dbReference type="ChEBI" id="CHEBI:84654"/>
    </reaction>
</comment>
<dbReference type="PANTHER" id="PTHR22589:SF14">
    <property type="entry name" value="CHOLINE O-ACETYLTRANSFERASE"/>
    <property type="match status" value="1"/>
</dbReference>
<dbReference type="UniPathway" id="UPA00659"/>
<evidence type="ECO:0000256" key="11">
    <source>
        <dbReference type="ARBA" id="ARBA00048999"/>
    </source>
</evidence>
<name>A0A2A4J498_HELVI</name>
<feature type="domain" description="Choline/carnitine acyltransferase" evidence="14">
    <location>
        <begin position="40"/>
        <end position="100"/>
    </location>
</feature>
<feature type="compositionally biased region" description="Basic and acidic residues" evidence="13">
    <location>
        <begin position="264"/>
        <end position="276"/>
    </location>
</feature>
<dbReference type="GO" id="GO:0006635">
    <property type="term" value="P:fatty acid beta-oxidation"/>
    <property type="evidence" value="ECO:0007669"/>
    <property type="project" value="UniProtKB-UniPathway"/>
</dbReference>
<dbReference type="InterPro" id="IPR042572">
    <property type="entry name" value="Carn_acyl_trans_N"/>
</dbReference>
<dbReference type="GO" id="GO:0016406">
    <property type="term" value="F:carnitine O-acyltransferase activity"/>
    <property type="evidence" value="ECO:0007669"/>
    <property type="project" value="UniProtKB-ARBA"/>
</dbReference>
<dbReference type="Gene3D" id="3.30.559.10">
    <property type="entry name" value="Chloramphenicol acetyltransferase-like domain"/>
    <property type="match status" value="1"/>
</dbReference>
<feature type="active site" description="Proton acceptor" evidence="12">
    <location>
        <position position="5050"/>
    </location>
</feature>
<dbReference type="Gene3D" id="1.10.275.20">
    <property type="entry name" value="Choline/Carnitine o-acyltransferase"/>
    <property type="match status" value="1"/>
</dbReference>
<evidence type="ECO:0000256" key="1">
    <source>
        <dbReference type="ARBA" id="ARBA00005005"/>
    </source>
</evidence>
<dbReference type="InterPro" id="IPR000542">
    <property type="entry name" value="Carn_acyl_trans"/>
</dbReference>
<dbReference type="GO" id="GO:0045202">
    <property type="term" value="C:synapse"/>
    <property type="evidence" value="ECO:0007669"/>
    <property type="project" value="GOC"/>
</dbReference>
<evidence type="ECO:0000256" key="8">
    <source>
        <dbReference type="ARBA" id="ARBA00023315"/>
    </source>
</evidence>
<dbReference type="GO" id="GO:0043005">
    <property type="term" value="C:neuron projection"/>
    <property type="evidence" value="ECO:0007669"/>
    <property type="project" value="TreeGrafter"/>
</dbReference>
<keyword evidence="6" id="KW-0530">Neurotransmitter biosynthesis</keyword>
<accession>A0A2A4J498</accession>
<dbReference type="GO" id="GO:0005737">
    <property type="term" value="C:cytoplasm"/>
    <property type="evidence" value="ECO:0007669"/>
    <property type="project" value="TreeGrafter"/>
</dbReference>
<feature type="region of interest" description="Disordered" evidence="13">
    <location>
        <begin position="4364"/>
        <end position="4392"/>
    </location>
</feature>
<dbReference type="GO" id="GO:0004102">
    <property type="term" value="F:choline O-acetyltransferase activity"/>
    <property type="evidence" value="ECO:0007669"/>
    <property type="project" value="UniProtKB-EC"/>
</dbReference>
<feature type="compositionally biased region" description="Polar residues" evidence="13">
    <location>
        <begin position="4774"/>
        <end position="4783"/>
    </location>
</feature>
<feature type="region of interest" description="Disordered" evidence="13">
    <location>
        <begin position="3102"/>
        <end position="3144"/>
    </location>
</feature>
<feature type="region of interest" description="Disordered" evidence="13">
    <location>
        <begin position="3695"/>
        <end position="3730"/>
    </location>
</feature>
<evidence type="ECO:0000256" key="12">
    <source>
        <dbReference type="PIRSR" id="PIRSR600542-1"/>
    </source>
</evidence>
<sequence length="5344" mass="601540">MYGIVAAWGESLLSLPKRWLSTQVYGSDDEDYQNVQLAKLPVPELETTMESYLEFAAVVVSQQALEHSRGLVRGFMEELGPRLQEILTDRQKEMDNWCHKDLVNDIAVFSKAFDKDNKTKPYLNTISRIKSLVELYQGKLNDTNHANNQRPGVVKHHDNKENNTVIETTTIRTDTSTDKNIHEENDAYRLVFSTHYTSELGEVTKAIVLLNDFVSKQTTKSFMQSHEDNTTDFYTTISNNTSWTTADIKKEDTAATQINSGSTSDKHNKEDPHLDKSTNSMFLHENASKYLTDNTISSSTELLKTSRIEETFGPQSISTPMTFKTQGTSTSTQQSTVSGRDTENFVNNTSTADNSTVHYETTEFSTIDIMQAINLDDNNTITESTLYDHSKTTESTLVTFSNQTNLTDMNITDKENTERVNIVSTEHPNDLNETTTRLVSGKQNNVTSTQDRSEITTNDSNYFINNETFHETSTTVKDLTIIAEVSTAKTMGYFTDMRSQQPSSCNTRDNEQVTLGKAVNISATSIPIHVTEITIDYIADGFQNKINGSSATINQQILTKAFLLDITTPAIEESENISDIDRNPILYEDFNDVNLIDTTVGTSNLNISDKINSSESTREYYETATETRKPLAITTNNLIKSSASPSAKSLLDDHQFTTEDREHNMETNSISNIESISAIPSHTKSDTINDDNLLNTEENLMVSEISPLESELKYTTGDINISKTTAYNDVGHVGGDLNDNFDDATKPGTKYTKDDESEIGTETSAMTPLPKPDEIINTTDVAKDNLSTSASVDESTTSNRIEYMSKDMSDLNLISQLTEPSVINKTEATTEMTVNGDANSINDDSISENISTHSTITEVGGDSQLTPLSLSETSTETITDTIYDHSSNPASNLTEYSEKPSSFLNTDLTTEKVEFTENYNGPVSELEHGQNFHASNDMNSNYYDKIHTNHSEHPDIQAYAQENEMTEAILSNKSYSDGEPDNSENPDTALYRDFSTTPEDNQETETNKGFTSELPYSNHLTTDIISNDDGNQITNSFENLDTQLYPGGNETTEAILSNFNKSYSNTEPGSLENPSTALYRDFSTTTGDNQDTDANIGLTTELTYDQNVYSTTDIISNNDDYGITNHFEEPDTQIYSGGNETTEKFLNNLNISLSNAGPDNTQKPDNVLDNDILTTHGYIQNTEDNFGYTPDLIHQNHSITDVISDNDDNGITNHFDSPITQVYTEGNEITESTTNNFNKSYSNTKLGKAENPSPVFDNDLLTTQGDIPDTGANISITSELSHEQNVFTKTDKISNNYDNGITNSSEDTQQFVERNEATEVNLGNFNKNYSHIEPSNSEELSTVHDSGFTTTQTHIQDTDDTVGFTSEFAHNQNVNSVTDTISNNYDSEFTNSSEDTQQHVVKNETTEVNLGNFNKNNSHIEPSNSEELSTVHDSNFTTTQTHTQDTDDSVGFTSELARDQNVNSTKDIISNNDNEGINGFEELSGSQQYVERNETTEVNIINFNKSSSYSESYPSDTSETPIFIETTLWDSNELPPITESTNETPFTHQTELPVTLNNTLFQEVQVSNATVFFGSDKEATTSFGIYGNEESMSTMMEYNLNEIQTNDSFAKKLLNNDLPLPTTDFTGNENVHANLSNVDRNTSVLDMTNNASKVFNENRSSIIEISSTFHPDITYDDINTNASLESSNQTQNVEINTLQTDDMKQINAYGDTNYTNASAVIYRDSLKAPESNKIADSQITLVNKIEKQEKEDSLEMAAPSLPTGSTIESGTFATLKAQNVEQTGVPKTFEMNYDNLLGNKTTVNLASPLTQLATDTDKATDGFKQDYFEANITPLPHQEKQSTNEKPMITDLKTTPDHSIEKEHGYNDKKNFTDLLDKATIEPTSTFETETSNTNVVNNTTYDENTTFPEFEFMNVKDNTEVESTQESISPPAKTVHPNVTPHMFSTSNTSSFIQHDTKKLVDTLHTYSNEILENTSMESTTAQYTLKEKLLQTFEKLNISTSGEQKLEAYMETTTDAIPKFMETNIVNEKQEMTKNITETKTYEPIKTQNESEFSTVLVPNEGKVEVGTILKTTTTHKSTILPKIPKKKKLLMKPKTEKAKGKRVKASKNKIIFTKPVAFELNIRVGVEASKNGIQFSVLGEKETAFNKSQLPETPTFSELTNQAPVITDRNKTIETIMKSEMKLKQEANSPNTKSFNTKVKDIVLTNMNWTRKSNIDKNTDLTKIAAILDKLSWNATLISTENPEKTTPMEQHNITTEATSRYNISTMKHKSKVPGALTQKLGIHNLKSIFKKHLKEIKQNLNITKTDGNSSKDVLNTIYDAMKIFPEIENIDHQNNSILNIFEVNNNTLKDLKENLAAGLGIRADNTTYGKTELNKETNETMRISKRKNKKLQKLLKKLLQGKKLSKHQLRKLKKLLMKKNGTRIHKNKHLKSNKHSNLTLEQTTETASNKFIAEKSANTTTSQNTQTFTTTSKITDARNVSVQNNPATEILIKQQTMDVVPSKTINTESPLHNRRHFDTLSKSNKLSHPSELEEFQRFWGMILTNDETDSTRKLSYDWVTHTPSRSSYTTQSIRVTIETNGSTLEKYITSIDEMLKASTTIRPDPNNIRLVSKPQQIEQVTTDFPKNRSQESDGFEEILETINDVDLNRGQPLFSENDTIQTVTNESIPKINCSRANSQTDKIILENNSAATVFNGIDSIDSVIDEIDDVLTQENSNATLPFTPYNFINANKDNMAVTEMINKESTAEHMTHTPFKITTYAADKNTLRKTGLENIEDKEFTSNIGDWKHTTVKMFPNKSDIDSILDERKTYTQIYEPNNEAEKNIDQVTTSYALGTHNDTSKYDVVIKNQNDTGEIRIKTKLDKSLNKSFDFTMEQNTDFDTKSSTITDLSSSDATSFKDYNITSTEIYNKDEEFFEKLSATTEISNTNNTNIFSSANQITERITIDMQNETRPHMLENSTTYPPQMSDTSAITSIATTETPTTSEEHKRKEIHKVTSNEIVNDEVLNISRRKNKEDTIINMSMDDEYTEKVTSTQVPTLTTALYRKEESLLGPQNFNVSAQLHTNTQNESATFVEIPNHTTAQGTDTSSSQLHEVDKTHMSKSSVNLDSFNEDPNNQHNDEQNIRISMRPPLDGRTDNAKTTYSLSLTQSFETTATNTPMQQDSYNSLNKGTIVDAVTDEDHSKTTPAFVSTDYYTKSTKIKSLLENDSAEKLATTHSMPNNIKNYTYVPVNRLNVMYATEIISNAEERKDRFGNSNKGTEIATTYDTKITKNSTVELNKQNNTEYIFAKDLIAAAEPKNNETTLQIKMEHTTRKSTVMQEDENKNQTKWVDSSKSRIYLSDQITSTSSDVLTYGRIIGSKEITHTTPQEELTEYQLKKALVSASNLNPNFENKSEPLTKNIKSLYIQDLMQPNRQNDSVISDSIIQPTKIKLNKADIPSNGENVQNLAPVPDTTLLKPIQPYFDRTKQDYYLGDFHNLFPDVKSGQFKSETGVKIFSSRLNRPSVSHTTVTAVTKKIKYNTYQPTTKEDLELLQYDSVPFFSAPAVKKVSDKLHHKTETSNQSCAALKNLKNKFNSLSEFKEILKRANCAIDEGEANVDNYSNKKLHLALEMNKDSDHPIEILKIPHSSENGKISHPILEININSPQIATHGDSPPMIEINGNPLPVEIHRNSLRTDIDRNSLSMSNNVNYPLLPEMNRLPPSSDNSKGPSQVIEPSRNSLPMDSSIRYPPNSEMHRNSPLFDNNINVPQIIEIKEKAHPLDNNLKSPRAFEIERSPYVINNNMNSLQMIEANRNTLLYNNNMNIQQTFESNKNPNNMDNNRITPQVIGTNRNSYAMENNINIPQMNTDISLTNKINTPQIVDSNINSLVVYKNIKSPEGLPIERNPHAMNDNVNTPQMIETNKKLYPLDNNVNVPQIIESNRNSYAMVNNMKPIRPIDINSNSPQMNEMNRDGESIISPQVETNKNLHRALNINRHYPSLAANNKNLVLMDTDKSPVWMEIHNNNLLKAINQNSRTSPELFRNTQVEVQRHVIDINNNFPAIMETTSKLLPMAGNTYLLPMVDNYHKMFPEKIEPNVTSMMEINQKLPILNSPYSMAMISDKMGQAKINQSFVNSPFVSGSNNNPPLSIANKLNFPLMEDLGNQNIKPHTTIYNNQNSPAMNDNQNLLSMFRNVQNSHEVVDKSQNSSATLINYRKSPATIKTNQYAPAINENNQNLLSIFGNNQNKLRNAHVMDLNNQRLPSTINNNGNSNIGISNLNSPSLINNRQYMPFMINGNPNSAPIINTNRNSMKNFNNLPLIADKNMNSLPKVNNYGNSPLIIGNKEPERFVTDRNSVTTTSSKNNLLTILDNNRNALKITDNNRNSPSVLDNSRKSGRSSPTITDNNKNYILKINNRKSMITSNKNVQIINNVKLPSMTSFQRNSSVNINDSNKAGLVVDSKKNLRSWTRNDKNLQPTLKKNQPLKETNIKSLKRSNIDIRKNTYHKIKPNIISGPTLNRIKNLQARTITVKKTPTTKVKVESNKQKQTAGNVKNLHPALAINQNLHTNIVTKNFKRTGSHKETLLDPFGKKNQYSAKLTPPKSRNIPVKRMRIGTRRKDVMTMNTQDFYSQHKFVTPQNLVRKIPKQPYSMMIKPLNPVPNYPVLRPKFDNIDRAKMLEQRMRSQPVYMQPKDKSFKNEFMSPSLTDIKWRKKVNPNVLDIPLWHTMKPNFMQDRVDKMRKNFFTADYMKVTMRPALNEVLRVPIGQDSTEDNYKPAASYHRRANSDDQPTTQASTPRRRRTIFFLSPTVTDWWLDDMYLKVRLPLPINSNPGMVFPRRHFAKMEEVADLGALFIDDLLDYKEMLDRGELPLERATSREKGQPLCMEQFYRLLGVCRIPEVGKDRLELPPVKRGAEEPEELVVVACRNYFYPIPVKAADRGRLTPGEMQAQLLHAMVDAAGAPPAPRVGLLTSMNRDQWARAREQLIKDEMNRMNLELISRALCILCLDEAGGDRADTDADTNAMLRAMHGAGTRYHSANRWFDKTVQLIISSDGTVGMCYEHSAAEGVAVVRLAERALARAEVADRPAPPPALLPAPQAMKWNITNDVQRTIETAARDLDRAISDLDHKVYTYRGYGREFMKSCRTSPDVYIQLAMQYAYYKMYGYLVTTYESASLRRFRNGRVDNIRSAHGAALAWAAAMCTAETPPLNDGDDGQKKEQKKLELFEEAARKQTAIMEANILGKGIDNHLLGLREAARETLGEVPPVFCDTTYKQMIEFKLSTSQVTTTTDGTFMGYGAVCPDGYGCSYNPKKDSVIFCISSFTSSSVTNTEAFRQSLEEALDSMKLMFQARKVDN</sequence>
<protein>
    <recommendedName>
        <fullName evidence="10">Choline O-acetyltransferase</fullName>
        <ecNumber evidence="9">2.3.1.6</ecNumber>
    </recommendedName>
</protein>
<evidence type="ECO:0000256" key="3">
    <source>
        <dbReference type="ARBA" id="ARBA00022448"/>
    </source>
</evidence>
<dbReference type="EC" id="2.3.1.6" evidence="9"/>
<evidence type="ECO:0000256" key="4">
    <source>
        <dbReference type="ARBA" id="ARBA00022679"/>
    </source>
</evidence>
<dbReference type="InterPro" id="IPR039551">
    <property type="entry name" value="Cho/carn_acyl_trans"/>
</dbReference>
<keyword evidence="5" id="KW-0276">Fatty acid metabolism</keyword>
<gene>
    <name evidence="15" type="ORF">B5V51_7977</name>
</gene>
<evidence type="ECO:0000259" key="14">
    <source>
        <dbReference type="Pfam" id="PF00755"/>
    </source>
</evidence>
<feature type="region of interest" description="Disordered" evidence="13">
    <location>
        <begin position="4755"/>
        <end position="4784"/>
    </location>
</feature>
<feature type="compositionally biased region" description="Polar residues" evidence="13">
    <location>
        <begin position="4364"/>
        <end position="4377"/>
    </location>
</feature>
<evidence type="ECO:0000256" key="7">
    <source>
        <dbReference type="ARBA" id="ARBA00023098"/>
    </source>
</evidence>
<dbReference type="GO" id="GO:0007274">
    <property type="term" value="P:neuromuscular synaptic transmission"/>
    <property type="evidence" value="ECO:0007669"/>
    <property type="project" value="TreeGrafter"/>
</dbReference>
<evidence type="ECO:0000256" key="13">
    <source>
        <dbReference type="SAM" id="MobiDB-lite"/>
    </source>
</evidence>
<keyword evidence="4" id="KW-0808">Transferase</keyword>